<dbReference type="OrthoDB" id="114727at2759"/>
<evidence type="ECO:0000259" key="5">
    <source>
        <dbReference type="PROSITE" id="PS50222"/>
    </source>
</evidence>
<evidence type="ECO:0000256" key="3">
    <source>
        <dbReference type="ARBA" id="ARBA00022837"/>
    </source>
</evidence>
<dbReference type="SMART" id="SM00054">
    <property type="entry name" value="EFh"/>
    <property type="match status" value="6"/>
</dbReference>
<dbReference type="EMBL" id="PZQS01000010">
    <property type="protein sequence ID" value="PVD22810.1"/>
    <property type="molecule type" value="Genomic_DNA"/>
</dbReference>
<keyword evidence="3" id="KW-0106">Calcium</keyword>
<organism evidence="6 7">
    <name type="scientific">Pomacea canaliculata</name>
    <name type="common">Golden apple snail</name>
    <dbReference type="NCBI Taxonomy" id="400727"/>
    <lineage>
        <taxon>Eukaryota</taxon>
        <taxon>Metazoa</taxon>
        <taxon>Spiralia</taxon>
        <taxon>Lophotrochozoa</taxon>
        <taxon>Mollusca</taxon>
        <taxon>Gastropoda</taxon>
        <taxon>Caenogastropoda</taxon>
        <taxon>Architaenioglossa</taxon>
        <taxon>Ampullarioidea</taxon>
        <taxon>Ampullariidae</taxon>
        <taxon>Pomacea</taxon>
    </lineage>
</organism>
<evidence type="ECO:0000313" key="7">
    <source>
        <dbReference type="Proteomes" id="UP000245119"/>
    </source>
</evidence>
<feature type="domain" description="EF-hand" evidence="5">
    <location>
        <begin position="89"/>
        <end position="124"/>
    </location>
</feature>
<gene>
    <name evidence="6" type="ORF">C0Q70_16066</name>
</gene>
<dbReference type="InterPro" id="IPR011992">
    <property type="entry name" value="EF-hand-dom_pair"/>
</dbReference>
<dbReference type="PROSITE" id="PS00018">
    <property type="entry name" value="EF_HAND_1"/>
    <property type="match status" value="3"/>
</dbReference>
<dbReference type="PANTHER" id="PTHR45791:SF1">
    <property type="entry name" value="CALCIUM AND INTEGRIN BINDING FAMILY MEMBER 1"/>
    <property type="match status" value="1"/>
</dbReference>
<keyword evidence="1" id="KW-0479">Metal-binding</keyword>
<dbReference type="Proteomes" id="UP000245119">
    <property type="component" value="Linkage Group LG10"/>
</dbReference>
<dbReference type="CDD" id="cd00051">
    <property type="entry name" value="EFh"/>
    <property type="match status" value="2"/>
</dbReference>
<accession>A0A2T7NNQ8</accession>
<keyword evidence="7" id="KW-1185">Reference proteome</keyword>
<evidence type="ECO:0000313" key="6">
    <source>
        <dbReference type="EMBL" id="PVD22810.1"/>
    </source>
</evidence>
<comment type="caution">
    <text evidence="6">The sequence shown here is derived from an EMBL/GenBank/DDBJ whole genome shotgun (WGS) entry which is preliminary data.</text>
</comment>
<dbReference type="PROSITE" id="PS50222">
    <property type="entry name" value="EF_HAND_2"/>
    <property type="match status" value="4"/>
</dbReference>
<dbReference type="InterPro" id="IPR018247">
    <property type="entry name" value="EF_Hand_1_Ca_BS"/>
</dbReference>
<dbReference type="PANTHER" id="PTHR45791">
    <property type="entry name" value="CALCIUM AND INTEGRIN BINDING FAMILY MEMBER 2"/>
    <property type="match status" value="1"/>
</dbReference>
<proteinExistence type="predicted"/>
<dbReference type="SUPFAM" id="SSF47473">
    <property type="entry name" value="EF-hand"/>
    <property type="match status" value="2"/>
</dbReference>
<dbReference type="Gene3D" id="1.10.238.10">
    <property type="entry name" value="EF-hand"/>
    <property type="match status" value="4"/>
</dbReference>
<dbReference type="FunFam" id="1.10.238.10:FF:000035">
    <property type="entry name" value="Calcium and integrin-binding family member 2"/>
    <property type="match status" value="2"/>
</dbReference>
<name>A0A2T7NNQ8_POMCA</name>
<dbReference type="STRING" id="400727.A0A2T7NNQ8"/>
<evidence type="ECO:0000256" key="1">
    <source>
        <dbReference type="ARBA" id="ARBA00022723"/>
    </source>
</evidence>
<evidence type="ECO:0000256" key="2">
    <source>
        <dbReference type="ARBA" id="ARBA00022737"/>
    </source>
</evidence>
<feature type="domain" description="EF-hand" evidence="5">
    <location>
        <begin position="131"/>
        <end position="166"/>
    </location>
</feature>
<protein>
    <recommendedName>
        <fullName evidence="5">EF-hand domain-containing protein</fullName>
    </recommendedName>
</protein>
<dbReference type="GO" id="GO:0000287">
    <property type="term" value="F:magnesium ion binding"/>
    <property type="evidence" value="ECO:0007669"/>
    <property type="project" value="TreeGrafter"/>
</dbReference>
<dbReference type="InterPro" id="IPR051433">
    <property type="entry name" value="CIBP"/>
</dbReference>
<keyword evidence="4" id="KW-0460">Magnesium</keyword>
<dbReference type="GO" id="GO:0005509">
    <property type="term" value="F:calcium ion binding"/>
    <property type="evidence" value="ECO:0007669"/>
    <property type="project" value="InterPro"/>
</dbReference>
<reference evidence="6 7" key="1">
    <citation type="submission" date="2018-04" db="EMBL/GenBank/DDBJ databases">
        <title>The genome of golden apple snail Pomacea canaliculata provides insight into stress tolerance and invasive adaptation.</title>
        <authorList>
            <person name="Liu C."/>
            <person name="Liu B."/>
            <person name="Ren Y."/>
            <person name="Zhang Y."/>
            <person name="Wang H."/>
            <person name="Li S."/>
            <person name="Jiang F."/>
            <person name="Yin L."/>
            <person name="Zhang G."/>
            <person name="Qian W."/>
            <person name="Fan W."/>
        </authorList>
    </citation>
    <scope>NUCLEOTIDE SEQUENCE [LARGE SCALE GENOMIC DNA]</scope>
    <source>
        <strain evidence="6">SZHN2017</strain>
        <tissue evidence="6">Muscle</tissue>
    </source>
</reference>
<feature type="domain" description="EF-hand" evidence="5">
    <location>
        <begin position="279"/>
        <end position="314"/>
    </location>
</feature>
<keyword evidence="2" id="KW-0677">Repeat</keyword>
<evidence type="ECO:0000256" key="4">
    <source>
        <dbReference type="ARBA" id="ARBA00022842"/>
    </source>
</evidence>
<dbReference type="AlphaFoldDB" id="A0A2T7NNQ8"/>
<dbReference type="Pfam" id="PF13499">
    <property type="entry name" value="EF-hand_7"/>
    <property type="match status" value="2"/>
</dbReference>
<sequence>MGLSHSAFSMQELNDYEVKTKKSVHERFSNLNPSAVKQNKNAKLPFETVSELKLNPFNDQIMKVFSVSGDGITFEDFLDMMSVFSDRAPQSVKAEYAFRIYDFDEDDMISQNDLKMVIQRLAGKNSFSEEQMQHMIDNILKEADLDGDKKLSFAEFEHAIFKAPDFVNVHKRFSNLNSSEVKRDKNAKLRFEIISQLPELKVNPFKDQIMKVFSSSGDGITFEDFLDMMSVFSDSAPKPVKVEYAFRIYDFDGDDMISSSDLKTVITRLTGENSLNDEEMQQLIDSILKEADLDDDAMLSFAEFEHVISKAPDFAK</sequence>
<dbReference type="InterPro" id="IPR002048">
    <property type="entry name" value="EF_hand_dom"/>
</dbReference>
<feature type="domain" description="EF-hand" evidence="5">
    <location>
        <begin position="237"/>
        <end position="272"/>
    </location>
</feature>